<dbReference type="InterPro" id="IPR022641">
    <property type="entry name" value="CheR_N"/>
</dbReference>
<dbReference type="GO" id="GO:0008983">
    <property type="term" value="F:protein-glutamate O-methyltransferase activity"/>
    <property type="evidence" value="ECO:0007669"/>
    <property type="project" value="UniProtKB-EC"/>
</dbReference>
<dbReference type="PANTHER" id="PTHR24422:SF10">
    <property type="entry name" value="CHEMOTAXIS PROTEIN METHYLTRANSFERASE 2"/>
    <property type="match status" value="1"/>
</dbReference>
<accession>A0A0L6U6R3</accession>
<dbReference type="InterPro" id="IPR029063">
    <property type="entry name" value="SAM-dependent_MTases_sf"/>
</dbReference>
<evidence type="ECO:0000256" key="2">
    <source>
        <dbReference type="ARBA" id="ARBA00012534"/>
    </source>
</evidence>
<keyword evidence="8" id="KW-1185">Reference proteome</keyword>
<dbReference type="Proteomes" id="UP000036873">
    <property type="component" value="Unassembled WGS sequence"/>
</dbReference>
<dbReference type="PANTHER" id="PTHR24422">
    <property type="entry name" value="CHEMOTAXIS PROTEIN METHYLTRANSFERASE"/>
    <property type="match status" value="1"/>
</dbReference>
<evidence type="ECO:0000256" key="1">
    <source>
        <dbReference type="ARBA" id="ARBA00001541"/>
    </source>
</evidence>
<dbReference type="InterPro" id="IPR000780">
    <property type="entry name" value="CheR_MeTrfase"/>
</dbReference>
<evidence type="ECO:0000256" key="4">
    <source>
        <dbReference type="ARBA" id="ARBA00022679"/>
    </source>
</evidence>
<name>A0A0L6U6R3_9FIRM</name>
<evidence type="ECO:0000313" key="7">
    <source>
        <dbReference type="EMBL" id="KNZ43470.1"/>
    </source>
</evidence>
<dbReference type="PROSITE" id="PS50123">
    <property type="entry name" value="CHER"/>
    <property type="match status" value="1"/>
</dbReference>
<feature type="domain" description="CheR-type methyltransferase" evidence="6">
    <location>
        <begin position="1"/>
        <end position="275"/>
    </location>
</feature>
<comment type="catalytic activity">
    <reaction evidence="1">
        <text>L-glutamyl-[protein] + S-adenosyl-L-methionine = [protein]-L-glutamate 5-O-methyl ester + S-adenosyl-L-homocysteine</text>
        <dbReference type="Rhea" id="RHEA:24452"/>
        <dbReference type="Rhea" id="RHEA-COMP:10208"/>
        <dbReference type="Rhea" id="RHEA-COMP:10311"/>
        <dbReference type="ChEBI" id="CHEBI:29973"/>
        <dbReference type="ChEBI" id="CHEBI:57856"/>
        <dbReference type="ChEBI" id="CHEBI:59789"/>
        <dbReference type="ChEBI" id="CHEBI:82795"/>
        <dbReference type="EC" id="2.1.1.80"/>
    </reaction>
</comment>
<keyword evidence="3" id="KW-0489">Methyltransferase</keyword>
<evidence type="ECO:0000256" key="5">
    <source>
        <dbReference type="ARBA" id="ARBA00022691"/>
    </source>
</evidence>
<dbReference type="Pfam" id="PF03705">
    <property type="entry name" value="CheR_N"/>
    <property type="match status" value="1"/>
</dbReference>
<dbReference type="RefSeq" id="WP_050738454.1">
    <property type="nucleotide sequence ID" value="NZ_LGYO01000003.1"/>
</dbReference>
<keyword evidence="5" id="KW-0949">S-adenosyl-L-methionine</keyword>
<keyword evidence="4" id="KW-0808">Transferase</keyword>
<dbReference type="SMART" id="SM00138">
    <property type="entry name" value="MeTrc"/>
    <property type="match status" value="1"/>
</dbReference>
<dbReference type="InterPro" id="IPR036804">
    <property type="entry name" value="CheR_N_sf"/>
</dbReference>
<dbReference type="SUPFAM" id="SSF53335">
    <property type="entry name" value="S-adenosyl-L-methionine-dependent methyltransferases"/>
    <property type="match status" value="1"/>
</dbReference>
<proteinExistence type="predicted"/>
<dbReference type="OrthoDB" id="9816309at2"/>
<dbReference type="SUPFAM" id="SSF47757">
    <property type="entry name" value="Chemotaxis receptor methyltransferase CheR, N-terminal domain"/>
    <property type="match status" value="1"/>
</dbReference>
<evidence type="ECO:0000256" key="3">
    <source>
        <dbReference type="ARBA" id="ARBA00022603"/>
    </source>
</evidence>
<dbReference type="PATRIC" id="fig|52689.4.peg.1663"/>
<reference evidence="8" key="1">
    <citation type="submission" date="2015-07" db="EMBL/GenBank/DDBJ databases">
        <title>Draft genome sequence of Acetobacterium bakii DSM 8293, a potential psychrophilic chemical producer through syngas fermentation.</title>
        <authorList>
            <person name="Song Y."/>
            <person name="Hwang S."/>
            <person name="Cho B.-K."/>
        </authorList>
    </citation>
    <scope>NUCLEOTIDE SEQUENCE [LARGE SCALE GENOMIC DNA]</scope>
    <source>
        <strain evidence="8">DSM 8239</strain>
    </source>
</reference>
<organism evidence="7 8">
    <name type="scientific">Acetobacterium bakii</name>
    <dbReference type="NCBI Taxonomy" id="52689"/>
    <lineage>
        <taxon>Bacteria</taxon>
        <taxon>Bacillati</taxon>
        <taxon>Bacillota</taxon>
        <taxon>Clostridia</taxon>
        <taxon>Eubacteriales</taxon>
        <taxon>Eubacteriaceae</taxon>
        <taxon>Acetobacterium</taxon>
    </lineage>
</organism>
<dbReference type="PRINTS" id="PR00996">
    <property type="entry name" value="CHERMTFRASE"/>
</dbReference>
<dbReference type="STRING" id="52689.AKG39_00770"/>
<protein>
    <recommendedName>
        <fullName evidence="2">protein-glutamate O-methyltransferase</fullName>
        <ecNumber evidence="2">2.1.1.80</ecNumber>
    </recommendedName>
</protein>
<dbReference type="InterPro" id="IPR022642">
    <property type="entry name" value="CheR_C"/>
</dbReference>
<dbReference type="GO" id="GO:0032259">
    <property type="term" value="P:methylation"/>
    <property type="evidence" value="ECO:0007669"/>
    <property type="project" value="UniProtKB-KW"/>
</dbReference>
<dbReference type="InterPro" id="IPR050903">
    <property type="entry name" value="Bact_Chemotaxis_MeTrfase"/>
</dbReference>
<dbReference type="Gene3D" id="3.40.50.150">
    <property type="entry name" value="Vaccinia Virus protein VP39"/>
    <property type="match status" value="1"/>
</dbReference>
<sequence>MILSDDLYDKYIKLIYKRTGLYYEYNKKYYVEKRIQQHAELLQMDSLNEYFMMLKFESDTSEFYQLINDLTVNETYFFRDFPQLRNFAEDVLPMVTKSKAGRKKIKIWCAACSTGEEPYTLSIILQEMLEEPEKWDIQIVASDINAEVLQRAKVGLYDSRAIKDVPLEYLSKYFTKRHDKYLINLNIRKSVSFMRINLMDEKERHRINGCDFVFCRNCLIYFDDVSRKSVVTSFYESLNIEGFLFLGHSESVGRISSSYKVNKIGDTIVYSKPKG</sequence>
<evidence type="ECO:0000313" key="8">
    <source>
        <dbReference type="Proteomes" id="UP000036873"/>
    </source>
</evidence>
<dbReference type="AlphaFoldDB" id="A0A0L6U6R3"/>
<dbReference type="InterPro" id="IPR026024">
    <property type="entry name" value="Chemotaxis_MeTrfase_CheR"/>
</dbReference>
<evidence type="ECO:0000259" key="6">
    <source>
        <dbReference type="PROSITE" id="PS50123"/>
    </source>
</evidence>
<dbReference type="Pfam" id="PF01739">
    <property type="entry name" value="CheR"/>
    <property type="match status" value="1"/>
</dbReference>
<comment type="caution">
    <text evidence="7">The sequence shown here is derived from an EMBL/GenBank/DDBJ whole genome shotgun (WGS) entry which is preliminary data.</text>
</comment>
<dbReference type="EC" id="2.1.1.80" evidence="2"/>
<dbReference type="Gene3D" id="1.10.155.10">
    <property type="entry name" value="Chemotaxis receptor methyltransferase CheR, N-terminal domain"/>
    <property type="match status" value="1"/>
</dbReference>
<gene>
    <name evidence="7" type="ORF">AKG39_00770</name>
</gene>
<dbReference type="EMBL" id="LGYO01000003">
    <property type="protein sequence ID" value="KNZ43470.1"/>
    <property type="molecule type" value="Genomic_DNA"/>
</dbReference>
<dbReference type="PIRSF" id="PIRSF000410">
    <property type="entry name" value="CheR"/>
    <property type="match status" value="1"/>
</dbReference>